<dbReference type="EMBL" id="SMLW01000668">
    <property type="protein sequence ID" value="MTI28615.1"/>
    <property type="molecule type" value="Genomic_DNA"/>
</dbReference>
<comment type="caution">
    <text evidence="3">The sequence shown here is derived from an EMBL/GenBank/DDBJ whole genome shotgun (WGS) entry which is preliminary data.</text>
</comment>
<dbReference type="RefSeq" id="WP_155176299.1">
    <property type="nucleotide sequence ID" value="NZ_BAAAFL010000029.1"/>
</dbReference>
<feature type="chain" id="PRO_5045970988" description="CHRD domain-containing protein" evidence="2">
    <location>
        <begin position="20"/>
        <end position="171"/>
    </location>
</feature>
<evidence type="ECO:0008006" key="5">
    <source>
        <dbReference type="Google" id="ProtNLM"/>
    </source>
</evidence>
<sequence>MKIIFYSMLILTVSLAACSDDDQGENNLFTGREVTYNLLQGSDFPVYGTVTFKERKDLSLQAEIKLEGTEGDAVHPAHLHYGDISDPDAEMALALTDLSAKTGESLTIITKLMDETPFDYNDLLEFDGSVKVHLAATGDGKNVVLAGGNVGKGAKTTNTNGRVTIAVCKSQ</sequence>
<keyword evidence="4" id="KW-1185">Reference proteome</keyword>
<dbReference type="SUPFAM" id="SSF49329">
    <property type="entry name" value="Cu,Zn superoxide dismutase-like"/>
    <property type="match status" value="1"/>
</dbReference>
<feature type="signal peptide" evidence="2">
    <location>
        <begin position="1"/>
        <end position="19"/>
    </location>
</feature>
<dbReference type="InterPro" id="IPR036423">
    <property type="entry name" value="SOD-like_Cu/Zn_dom_sf"/>
</dbReference>
<evidence type="ECO:0000313" key="3">
    <source>
        <dbReference type="EMBL" id="MTI28615.1"/>
    </source>
</evidence>
<dbReference type="Proteomes" id="UP000798808">
    <property type="component" value="Unassembled WGS sequence"/>
</dbReference>
<evidence type="ECO:0000313" key="4">
    <source>
        <dbReference type="Proteomes" id="UP000798808"/>
    </source>
</evidence>
<protein>
    <recommendedName>
        <fullName evidence="5">CHRD domain-containing protein</fullName>
    </recommendedName>
</protein>
<gene>
    <name evidence="3" type="ORF">E1163_26895</name>
</gene>
<dbReference type="PROSITE" id="PS51257">
    <property type="entry name" value="PROKAR_LIPOPROTEIN"/>
    <property type="match status" value="1"/>
</dbReference>
<comment type="similarity">
    <text evidence="1">Belongs to the Cu-Zn superoxide dismutase family.</text>
</comment>
<evidence type="ECO:0000256" key="2">
    <source>
        <dbReference type="SAM" id="SignalP"/>
    </source>
</evidence>
<organism evidence="3 4">
    <name type="scientific">Fulvivirga kasyanovii</name>
    <dbReference type="NCBI Taxonomy" id="396812"/>
    <lineage>
        <taxon>Bacteria</taxon>
        <taxon>Pseudomonadati</taxon>
        <taxon>Bacteroidota</taxon>
        <taxon>Cytophagia</taxon>
        <taxon>Cytophagales</taxon>
        <taxon>Fulvivirgaceae</taxon>
        <taxon>Fulvivirga</taxon>
    </lineage>
</organism>
<evidence type="ECO:0000256" key="1">
    <source>
        <dbReference type="ARBA" id="ARBA00010457"/>
    </source>
</evidence>
<keyword evidence="2" id="KW-0732">Signal</keyword>
<proteinExistence type="inferred from homology"/>
<accession>A0ABW9RXX0</accession>
<name>A0ABW9RXX0_9BACT</name>
<reference evidence="3 4" key="1">
    <citation type="submission" date="2019-02" db="EMBL/GenBank/DDBJ databases">
        <authorList>
            <person name="Goldberg S.R."/>
            <person name="Haltli B.A."/>
            <person name="Correa H."/>
            <person name="Russell K.G."/>
        </authorList>
    </citation>
    <scope>NUCLEOTIDE SEQUENCE [LARGE SCALE GENOMIC DNA]</scope>
    <source>
        <strain evidence="3 4">JCM 16186</strain>
    </source>
</reference>